<dbReference type="EMBL" id="JARBHB010000009">
    <property type="protein sequence ID" value="KAJ8875049.1"/>
    <property type="molecule type" value="Genomic_DNA"/>
</dbReference>
<reference evidence="1 2" key="1">
    <citation type="submission" date="2023-02" db="EMBL/GenBank/DDBJ databases">
        <title>LHISI_Scaffold_Assembly.</title>
        <authorList>
            <person name="Stuart O.P."/>
            <person name="Cleave R."/>
            <person name="Magrath M.J.L."/>
            <person name="Mikheyev A.S."/>
        </authorList>
    </citation>
    <scope>NUCLEOTIDE SEQUENCE [LARGE SCALE GENOMIC DNA]</scope>
    <source>
        <strain evidence="1">Daus_M_001</strain>
        <tissue evidence="1">Leg muscle</tissue>
    </source>
</reference>
<keyword evidence="2" id="KW-1185">Reference proteome</keyword>
<comment type="caution">
    <text evidence="1">The sequence shown here is derived from an EMBL/GenBank/DDBJ whole genome shotgun (WGS) entry which is preliminary data.</text>
</comment>
<sequence>MEGGEVFLLVLSRGHSMSPVKGGDAAVSATPEILPPPHTHTHYYPYVPEEGRSHELLQTDSPSPGSCQRQQVGSILLAYILFHFPCRVCGYSSCHVSLTAFHCRSFAKERRPRWSSGYKTHLPSKLLADKAFNNTSQQPLFQAICRNLLSIKTSYEDDHLLIEADGDEETSFNKVEDSKWLEKVDDIYYKVIYQLYENSEQPPCRMFELPFQSSSSPHFLEKSNIHFCKLLSLLQIQSYPCEACYLLYIKNVAALKTFNLPVD</sequence>
<protein>
    <submittedName>
        <fullName evidence="1">Uncharacterized protein</fullName>
    </submittedName>
</protein>
<dbReference type="Proteomes" id="UP001159363">
    <property type="component" value="Chromosome 8"/>
</dbReference>
<organism evidence="1 2">
    <name type="scientific">Dryococelus australis</name>
    <dbReference type="NCBI Taxonomy" id="614101"/>
    <lineage>
        <taxon>Eukaryota</taxon>
        <taxon>Metazoa</taxon>
        <taxon>Ecdysozoa</taxon>
        <taxon>Arthropoda</taxon>
        <taxon>Hexapoda</taxon>
        <taxon>Insecta</taxon>
        <taxon>Pterygota</taxon>
        <taxon>Neoptera</taxon>
        <taxon>Polyneoptera</taxon>
        <taxon>Phasmatodea</taxon>
        <taxon>Verophasmatodea</taxon>
        <taxon>Anareolatae</taxon>
        <taxon>Phasmatidae</taxon>
        <taxon>Eurycanthinae</taxon>
        <taxon>Dryococelus</taxon>
    </lineage>
</organism>
<accession>A0ABQ9GSS1</accession>
<name>A0ABQ9GSS1_9NEOP</name>
<evidence type="ECO:0000313" key="2">
    <source>
        <dbReference type="Proteomes" id="UP001159363"/>
    </source>
</evidence>
<gene>
    <name evidence="1" type="ORF">PR048_022939</name>
</gene>
<proteinExistence type="predicted"/>
<evidence type="ECO:0000313" key="1">
    <source>
        <dbReference type="EMBL" id="KAJ8875049.1"/>
    </source>
</evidence>